<keyword evidence="2" id="KW-0472">Membrane</keyword>
<keyword evidence="2" id="KW-1133">Transmembrane helix</keyword>
<proteinExistence type="predicted"/>
<keyword evidence="2" id="KW-0812">Transmembrane</keyword>
<feature type="transmembrane region" description="Helical" evidence="2">
    <location>
        <begin position="6"/>
        <end position="28"/>
    </location>
</feature>
<comment type="caution">
    <text evidence="3">The sequence shown here is derived from an EMBL/GenBank/DDBJ whole genome shotgun (WGS) entry which is preliminary data.</text>
</comment>
<dbReference type="Pfam" id="PF06103">
    <property type="entry name" value="DUF948"/>
    <property type="match status" value="1"/>
</dbReference>
<evidence type="ECO:0000313" key="3">
    <source>
        <dbReference type="EMBL" id="GAA2445112.1"/>
    </source>
</evidence>
<keyword evidence="4" id="KW-1185">Reference proteome</keyword>
<organism evidence="3 4">
    <name type="scientific">Actinomadura vinacea</name>
    <dbReference type="NCBI Taxonomy" id="115336"/>
    <lineage>
        <taxon>Bacteria</taxon>
        <taxon>Bacillati</taxon>
        <taxon>Actinomycetota</taxon>
        <taxon>Actinomycetes</taxon>
        <taxon>Streptosporangiales</taxon>
        <taxon>Thermomonosporaceae</taxon>
        <taxon>Actinomadura</taxon>
    </lineage>
</organism>
<name>A0ABN3K2N3_9ACTN</name>
<gene>
    <name evidence="3" type="ORF">GCM10010191_72330</name>
</gene>
<dbReference type="InterPro" id="IPR009293">
    <property type="entry name" value="UPF0478"/>
</dbReference>
<feature type="compositionally biased region" description="Basic and acidic residues" evidence="1">
    <location>
        <begin position="115"/>
        <end position="133"/>
    </location>
</feature>
<sequence>MLTGGQLAGLIVAVFWAVLVSFLALTLLKLARVLNEAGKVLSEIGDQAVPLMEDMTRTVRRANEQLGRTDVITKQVAGVTQNVSAVTTVMTSVVGGPLVKAAAFSYGVRKALGSRADEARESRESGETRERRSGGGSSRPQLQARSGGRGRGR</sequence>
<reference evidence="3 4" key="1">
    <citation type="journal article" date="2019" name="Int. J. Syst. Evol. Microbiol.">
        <title>The Global Catalogue of Microorganisms (GCM) 10K type strain sequencing project: providing services to taxonomists for standard genome sequencing and annotation.</title>
        <authorList>
            <consortium name="The Broad Institute Genomics Platform"/>
            <consortium name="The Broad Institute Genome Sequencing Center for Infectious Disease"/>
            <person name="Wu L."/>
            <person name="Ma J."/>
        </authorList>
    </citation>
    <scope>NUCLEOTIDE SEQUENCE [LARGE SCALE GENOMIC DNA]</scope>
    <source>
        <strain evidence="3 4">JCM 3325</strain>
    </source>
</reference>
<dbReference type="RefSeq" id="WP_344595200.1">
    <property type="nucleotide sequence ID" value="NZ_BAAARW010000028.1"/>
</dbReference>
<evidence type="ECO:0000256" key="1">
    <source>
        <dbReference type="SAM" id="MobiDB-lite"/>
    </source>
</evidence>
<feature type="region of interest" description="Disordered" evidence="1">
    <location>
        <begin position="111"/>
        <end position="153"/>
    </location>
</feature>
<evidence type="ECO:0000256" key="2">
    <source>
        <dbReference type="SAM" id="Phobius"/>
    </source>
</evidence>
<protein>
    <submittedName>
        <fullName evidence="3">DUF948 domain-containing protein</fullName>
    </submittedName>
</protein>
<accession>A0ABN3K2N3</accession>
<evidence type="ECO:0000313" key="4">
    <source>
        <dbReference type="Proteomes" id="UP001501231"/>
    </source>
</evidence>
<dbReference type="Proteomes" id="UP001501231">
    <property type="component" value="Unassembled WGS sequence"/>
</dbReference>
<dbReference type="EMBL" id="BAAARW010000028">
    <property type="protein sequence ID" value="GAA2445112.1"/>
    <property type="molecule type" value="Genomic_DNA"/>
</dbReference>